<dbReference type="EMBL" id="JAMYQB010000014">
    <property type="protein sequence ID" value="MER9405922.1"/>
    <property type="molecule type" value="Genomic_DNA"/>
</dbReference>
<organism evidence="1 2">
    <name type="scientific">Mesorhizobium caraganae</name>
    <dbReference type="NCBI Taxonomy" id="483206"/>
    <lineage>
        <taxon>Bacteria</taxon>
        <taxon>Pseudomonadati</taxon>
        <taxon>Pseudomonadota</taxon>
        <taxon>Alphaproteobacteria</taxon>
        <taxon>Hyphomicrobiales</taxon>
        <taxon>Phyllobacteriaceae</taxon>
        <taxon>Mesorhizobium</taxon>
    </lineage>
</organism>
<proteinExistence type="predicted"/>
<protein>
    <recommendedName>
        <fullName evidence="3">CsbD family protein</fullName>
    </recommendedName>
</protein>
<dbReference type="Proteomes" id="UP001433071">
    <property type="component" value="Unassembled WGS sequence"/>
</dbReference>
<accession>A0ABV1Z1R6</accession>
<sequence length="107" mass="11270">MTKANAANKEGYQATLEGDRAKSTAIASGAGMNGNTAGLRLAEQSRQQALSIANAKDQREGAKANYIMQGKADQLGAQDALNKQQMNPMTTFLDVATSGLKNYGAFQ</sequence>
<dbReference type="RefSeq" id="WP_352559340.1">
    <property type="nucleotide sequence ID" value="NZ_JAMYQB010000014.1"/>
</dbReference>
<reference evidence="1 2" key="1">
    <citation type="journal article" date="2024" name="Proc. Natl. Acad. Sci. U.S.A.">
        <title>The evolutionary genomics of adaptation to stress in wild rhizobium bacteria.</title>
        <authorList>
            <person name="Kehlet-Delgado H."/>
            <person name="Montoya A.P."/>
            <person name="Jensen K.T."/>
            <person name="Wendlandt C.E."/>
            <person name="Dexheimer C."/>
            <person name="Roberts M."/>
            <person name="Torres Martinez L."/>
            <person name="Friesen M.L."/>
            <person name="Griffitts J.S."/>
            <person name="Porter S.S."/>
        </authorList>
    </citation>
    <scope>NUCLEOTIDE SEQUENCE [LARGE SCALE GENOMIC DNA]</scope>
    <source>
        <strain evidence="1 2">M0641</strain>
    </source>
</reference>
<evidence type="ECO:0000313" key="1">
    <source>
        <dbReference type="EMBL" id="MER9405922.1"/>
    </source>
</evidence>
<keyword evidence="2" id="KW-1185">Reference proteome</keyword>
<evidence type="ECO:0000313" key="2">
    <source>
        <dbReference type="Proteomes" id="UP001433071"/>
    </source>
</evidence>
<comment type="caution">
    <text evidence="1">The sequence shown here is derived from an EMBL/GenBank/DDBJ whole genome shotgun (WGS) entry which is preliminary data.</text>
</comment>
<gene>
    <name evidence="1" type="ORF">NKI36_17995</name>
</gene>
<evidence type="ECO:0008006" key="3">
    <source>
        <dbReference type="Google" id="ProtNLM"/>
    </source>
</evidence>
<name>A0ABV1Z1R6_9HYPH</name>